<gene>
    <name evidence="6" type="ORF">Sango_2831200</name>
</gene>
<dbReference type="InterPro" id="IPR007527">
    <property type="entry name" value="Znf_SWIM"/>
</dbReference>
<reference evidence="6" key="2">
    <citation type="journal article" date="2024" name="Plant">
        <title>Genomic evolution and insights into agronomic trait innovations of Sesamum species.</title>
        <authorList>
            <person name="Miao H."/>
            <person name="Wang L."/>
            <person name="Qu L."/>
            <person name="Liu H."/>
            <person name="Sun Y."/>
            <person name="Le M."/>
            <person name="Wang Q."/>
            <person name="Wei S."/>
            <person name="Zheng Y."/>
            <person name="Lin W."/>
            <person name="Duan Y."/>
            <person name="Cao H."/>
            <person name="Xiong S."/>
            <person name="Wang X."/>
            <person name="Wei L."/>
            <person name="Li C."/>
            <person name="Ma Q."/>
            <person name="Ju M."/>
            <person name="Zhao R."/>
            <person name="Li G."/>
            <person name="Mu C."/>
            <person name="Tian Q."/>
            <person name="Mei H."/>
            <person name="Zhang T."/>
            <person name="Gao T."/>
            <person name="Zhang H."/>
        </authorList>
    </citation>
    <scope>NUCLEOTIDE SEQUENCE</scope>
    <source>
        <strain evidence="6">K16</strain>
    </source>
</reference>
<protein>
    <recommendedName>
        <fullName evidence="5">SWIM-type domain-containing protein</fullName>
    </recommendedName>
</protein>
<evidence type="ECO:0000256" key="4">
    <source>
        <dbReference type="PROSITE-ProRule" id="PRU00325"/>
    </source>
</evidence>
<dbReference type="GO" id="GO:0008270">
    <property type="term" value="F:zinc ion binding"/>
    <property type="evidence" value="ECO:0007669"/>
    <property type="project" value="UniProtKB-KW"/>
</dbReference>
<dbReference type="Proteomes" id="UP001289374">
    <property type="component" value="Unassembled WGS sequence"/>
</dbReference>
<keyword evidence="2 4" id="KW-0863">Zinc-finger</keyword>
<dbReference type="AlphaFoldDB" id="A0AAE1W0M6"/>
<dbReference type="PANTHER" id="PTHR31973:SF187">
    <property type="entry name" value="MUTATOR TRANSPOSASE MUDRA PROTEIN"/>
    <property type="match status" value="1"/>
</dbReference>
<organism evidence="6 7">
    <name type="scientific">Sesamum angolense</name>
    <dbReference type="NCBI Taxonomy" id="2727404"/>
    <lineage>
        <taxon>Eukaryota</taxon>
        <taxon>Viridiplantae</taxon>
        <taxon>Streptophyta</taxon>
        <taxon>Embryophyta</taxon>
        <taxon>Tracheophyta</taxon>
        <taxon>Spermatophyta</taxon>
        <taxon>Magnoliopsida</taxon>
        <taxon>eudicotyledons</taxon>
        <taxon>Gunneridae</taxon>
        <taxon>Pentapetalae</taxon>
        <taxon>asterids</taxon>
        <taxon>lamiids</taxon>
        <taxon>Lamiales</taxon>
        <taxon>Pedaliaceae</taxon>
        <taxon>Sesamum</taxon>
    </lineage>
</organism>
<dbReference type="Pfam" id="PF04434">
    <property type="entry name" value="SWIM"/>
    <property type="match status" value="1"/>
</dbReference>
<dbReference type="PROSITE" id="PS50966">
    <property type="entry name" value="ZF_SWIM"/>
    <property type="match status" value="1"/>
</dbReference>
<keyword evidence="1" id="KW-0479">Metal-binding</keyword>
<sequence length="230" mass="27318">MNAAKWLNAIPPQHWTRSHFMTACKCDVLVNNLCESFNNYIIDARDKPIISMFEWIRTRLMTRIQQKREGMMRYTGEICPNVLRKINNQQKLARNCFSRWCGRNEFEVDHFLDKYIVGLDKKTCTCGMFQLCGYPCCHAHAAIADRRDKLEDYVDQCYKKEVYLKTYEHMIHGVLGQKDYIKTTFKLLRPPHFKRKRGRPTKLRRKGPNEIQNLRQQGRVLHNRAGNVFD</sequence>
<keyword evidence="7" id="KW-1185">Reference proteome</keyword>
<reference evidence="6" key="1">
    <citation type="submission" date="2020-06" db="EMBL/GenBank/DDBJ databases">
        <authorList>
            <person name="Li T."/>
            <person name="Hu X."/>
            <person name="Zhang T."/>
            <person name="Song X."/>
            <person name="Zhang H."/>
            <person name="Dai N."/>
            <person name="Sheng W."/>
            <person name="Hou X."/>
            <person name="Wei L."/>
        </authorList>
    </citation>
    <scope>NUCLEOTIDE SEQUENCE</scope>
    <source>
        <strain evidence="6">K16</strain>
        <tissue evidence="6">Leaf</tissue>
    </source>
</reference>
<comment type="caution">
    <text evidence="6">The sequence shown here is derived from an EMBL/GenBank/DDBJ whole genome shotgun (WGS) entry which is preliminary data.</text>
</comment>
<evidence type="ECO:0000313" key="6">
    <source>
        <dbReference type="EMBL" id="KAK4382855.1"/>
    </source>
</evidence>
<dbReference type="EMBL" id="JACGWL010000637">
    <property type="protein sequence ID" value="KAK4382855.1"/>
    <property type="molecule type" value="Genomic_DNA"/>
</dbReference>
<evidence type="ECO:0000256" key="1">
    <source>
        <dbReference type="ARBA" id="ARBA00022723"/>
    </source>
</evidence>
<feature type="domain" description="SWIM-type" evidence="5">
    <location>
        <begin position="115"/>
        <end position="147"/>
    </location>
</feature>
<name>A0AAE1W0M6_9LAMI</name>
<proteinExistence type="predicted"/>
<dbReference type="SMART" id="SM00575">
    <property type="entry name" value="ZnF_PMZ"/>
    <property type="match status" value="1"/>
</dbReference>
<evidence type="ECO:0000313" key="7">
    <source>
        <dbReference type="Proteomes" id="UP001289374"/>
    </source>
</evidence>
<dbReference type="InterPro" id="IPR006564">
    <property type="entry name" value="Znf_PMZ"/>
</dbReference>
<dbReference type="PANTHER" id="PTHR31973">
    <property type="entry name" value="POLYPROTEIN, PUTATIVE-RELATED"/>
    <property type="match status" value="1"/>
</dbReference>
<keyword evidence="3" id="KW-0862">Zinc</keyword>
<evidence type="ECO:0000256" key="3">
    <source>
        <dbReference type="ARBA" id="ARBA00022833"/>
    </source>
</evidence>
<accession>A0AAE1W0M6</accession>
<evidence type="ECO:0000256" key="2">
    <source>
        <dbReference type="ARBA" id="ARBA00022771"/>
    </source>
</evidence>
<evidence type="ECO:0000259" key="5">
    <source>
        <dbReference type="PROSITE" id="PS50966"/>
    </source>
</evidence>